<accession>A0A3D8QQC9</accession>
<keyword evidence="1" id="KW-0812">Transmembrane</keyword>
<dbReference type="PANTHER" id="PTHR11183">
    <property type="entry name" value="GLYCOGENIN SUBFAMILY MEMBER"/>
    <property type="match status" value="1"/>
</dbReference>
<dbReference type="GO" id="GO:0016740">
    <property type="term" value="F:transferase activity"/>
    <property type="evidence" value="ECO:0007669"/>
    <property type="project" value="UniProtKB-KW"/>
</dbReference>
<sequence>MAQSLPPFLQQDLHYRPTPKSAEAGFLYGTGRQISVLNLGMQAGSRRGRVVLAAVVLGLFVYLLIPRSHRIYLDYPIPQVQQIEDAVDWSRFAYVQYVTSTAHLCSSLMIFEALHRFGSKAERLMMIPLYMANIQDESSVENKLLKKAVEAYNVKLAPIQVQNKGTDPTWASSYTKLLAFNQTQYDRVLIMDSDATLLQPMDELFLIAPAPVVLPRAYWLESKILGSELMLIQPSSKEFARIQKGISRAAQGQYDMEIVNKLYGKDAFVLPHRPYTFMTGDFKDAGHPAWKDPEETWDPEKVLKEAKYVHFSDWPLAKPWVWEGENHVEKSRPKCLKDKVTKEETDCRARDVWNWMYSDFAQRRKDICDLGLEGSPE</sequence>
<feature type="transmembrane region" description="Helical" evidence="1">
    <location>
        <begin position="48"/>
        <end position="65"/>
    </location>
</feature>
<dbReference type="Gene3D" id="3.90.550.10">
    <property type="entry name" value="Spore Coat Polysaccharide Biosynthesis Protein SpsA, Chain A"/>
    <property type="match status" value="1"/>
</dbReference>
<keyword evidence="2" id="KW-0808">Transferase</keyword>
<evidence type="ECO:0000313" key="3">
    <source>
        <dbReference type="Proteomes" id="UP000256328"/>
    </source>
</evidence>
<organism evidence="2 3">
    <name type="scientific">Coleophoma crateriformis</name>
    <dbReference type="NCBI Taxonomy" id="565419"/>
    <lineage>
        <taxon>Eukaryota</taxon>
        <taxon>Fungi</taxon>
        <taxon>Dikarya</taxon>
        <taxon>Ascomycota</taxon>
        <taxon>Pezizomycotina</taxon>
        <taxon>Leotiomycetes</taxon>
        <taxon>Helotiales</taxon>
        <taxon>Dermateaceae</taxon>
        <taxon>Coleophoma</taxon>
    </lineage>
</organism>
<dbReference type="SUPFAM" id="SSF53448">
    <property type="entry name" value="Nucleotide-diphospho-sugar transferases"/>
    <property type="match status" value="1"/>
</dbReference>
<gene>
    <name evidence="2" type="ORF">BP5796_10525</name>
</gene>
<keyword evidence="3" id="KW-1185">Reference proteome</keyword>
<name>A0A3D8QQC9_9HELO</name>
<evidence type="ECO:0000313" key="2">
    <source>
        <dbReference type="EMBL" id="RDW64023.1"/>
    </source>
</evidence>
<dbReference type="EMBL" id="PDLN01000016">
    <property type="protein sequence ID" value="RDW64023.1"/>
    <property type="molecule type" value="Genomic_DNA"/>
</dbReference>
<evidence type="ECO:0000256" key="1">
    <source>
        <dbReference type="SAM" id="Phobius"/>
    </source>
</evidence>
<comment type="caution">
    <text evidence="2">The sequence shown here is derived from an EMBL/GenBank/DDBJ whole genome shotgun (WGS) entry which is preliminary data.</text>
</comment>
<dbReference type="OrthoDB" id="2014201at2759"/>
<dbReference type="AlphaFoldDB" id="A0A3D8QQC9"/>
<keyword evidence="1" id="KW-1133">Transmembrane helix</keyword>
<dbReference type="InterPro" id="IPR050587">
    <property type="entry name" value="GNT1/Glycosyltrans_8"/>
</dbReference>
<reference evidence="2 3" key="1">
    <citation type="journal article" date="2018" name="IMA Fungus">
        <title>IMA Genome-F 9: Draft genome sequence of Annulohypoxylon stygium, Aspergillus mulundensis, Berkeleyomyces basicola (syn. Thielaviopsis basicola), Ceratocystis smalleyi, two Cercospora beticola strains, Coleophoma cylindrospora, Fusarium fracticaudum, Phialophora cf. hyalina, and Morchella septimelata.</title>
        <authorList>
            <person name="Wingfield B.D."/>
            <person name="Bills G.F."/>
            <person name="Dong Y."/>
            <person name="Huang W."/>
            <person name="Nel W.J."/>
            <person name="Swalarsk-Parry B.S."/>
            <person name="Vaghefi N."/>
            <person name="Wilken P.M."/>
            <person name="An Z."/>
            <person name="de Beer Z.W."/>
            <person name="De Vos L."/>
            <person name="Chen L."/>
            <person name="Duong T.A."/>
            <person name="Gao Y."/>
            <person name="Hammerbacher A."/>
            <person name="Kikkert J.R."/>
            <person name="Li Y."/>
            <person name="Li H."/>
            <person name="Li K."/>
            <person name="Li Q."/>
            <person name="Liu X."/>
            <person name="Ma X."/>
            <person name="Naidoo K."/>
            <person name="Pethybridge S.J."/>
            <person name="Sun J."/>
            <person name="Steenkamp E.T."/>
            <person name="van der Nest M.A."/>
            <person name="van Wyk S."/>
            <person name="Wingfield M.J."/>
            <person name="Xiong C."/>
            <person name="Yue Q."/>
            <person name="Zhang X."/>
        </authorList>
    </citation>
    <scope>NUCLEOTIDE SEQUENCE [LARGE SCALE GENOMIC DNA]</scope>
    <source>
        <strain evidence="2 3">BP5796</strain>
    </source>
</reference>
<dbReference type="InterPro" id="IPR029044">
    <property type="entry name" value="Nucleotide-diphossugar_trans"/>
</dbReference>
<proteinExistence type="predicted"/>
<protein>
    <submittedName>
        <fullName evidence="2">Glycosyltransferase family 8 protein</fullName>
    </submittedName>
</protein>
<dbReference type="Proteomes" id="UP000256328">
    <property type="component" value="Unassembled WGS sequence"/>
</dbReference>
<keyword evidence="1" id="KW-0472">Membrane</keyword>